<proteinExistence type="predicted"/>
<organism evidence="1 2">
    <name type="scientific">Araneus ventricosus</name>
    <name type="common">Orbweaver spider</name>
    <name type="synonym">Epeira ventricosa</name>
    <dbReference type="NCBI Taxonomy" id="182803"/>
    <lineage>
        <taxon>Eukaryota</taxon>
        <taxon>Metazoa</taxon>
        <taxon>Ecdysozoa</taxon>
        <taxon>Arthropoda</taxon>
        <taxon>Chelicerata</taxon>
        <taxon>Arachnida</taxon>
        <taxon>Araneae</taxon>
        <taxon>Araneomorphae</taxon>
        <taxon>Entelegynae</taxon>
        <taxon>Araneoidea</taxon>
        <taxon>Araneidae</taxon>
        <taxon>Araneus</taxon>
    </lineage>
</organism>
<evidence type="ECO:0000313" key="1">
    <source>
        <dbReference type="EMBL" id="GBN15744.1"/>
    </source>
</evidence>
<name>A0A4Y2LMI6_ARAVE</name>
<accession>A0A4Y2LMI6</accession>
<dbReference type="OrthoDB" id="7607518at2759"/>
<gene>
    <name evidence="1" type="ORF">AVEN_132046_1</name>
</gene>
<sequence length="90" mass="10353">MGLEVDKNDIDELKEAHGQELTTEDLKKFNCVQQQEVVEKSLSEKQEVVAKQQISGTIREILKARETVPLYIERHHSYSALTMRTNAKLI</sequence>
<evidence type="ECO:0000313" key="2">
    <source>
        <dbReference type="Proteomes" id="UP000499080"/>
    </source>
</evidence>
<protein>
    <submittedName>
        <fullName evidence="1">Uncharacterized protein</fullName>
    </submittedName>
</protein>
<dbReference type="EMBL" id="BGPR01277780">
    <property type="protein sequence ID" value="GBN15744.1"/>
    <property type="molecule type" value="Genomic_DNA"/>
</dbReference>
<reference evidence="1 2" key="1">
    <citation type="journal article" date="2019" name="Sci. Rep.">
        <title>Orb-weaving spider Araneus ventricosus genome elucidates the spidroin gene catalogue.</title>
        <authorList>
            <person name="Kono N."/>
            <person name="Nakamura H."/>
            <person name="Ohtoshi R."/>
            <person name="Moran D.A.P."/>
            <person name="Shinohara A."/>
            <person name="Yoshida Y."/>
            <person name="Fujiwara M."/>
            <person name="Mori M."/>
            <person name="Tomita M."/>
            <person name="Arakawa K."/>
        </authorList>
    </citation>
    <scope>NUCLEOTIDE SEQUENCE [LARGE SCALE GENOMIC DNA]</scope>
</reference>
<keyword evidence="2" id="KW-1185">Reference proteome</keyword>
<comment type="caution">
    <text evidence="1">The sequence shown here is derived from an EMBL/GenBank/DDBJ whole genome shotgun (WGS) entry which is preliminary data.</text>
</comment>
<dbReference type="Proteomes" id="UP000499080">
    <property type="component" value="Unassembled WGS sequence"/>
</dbReference>
<dbReference type="AlphaFoldDB" id="A0A4Y2LMI6"/>